<name>A0ABU4WJD6_9BACT</name>
<gene>
    <name evidence="2" type="ORF">MOX91_05335</name>
</gene>
<feature type="chain" id="PRO_5045764834" evidence="1">
    <location>
        <begin position="21"/>
        <end position="214"/>
    </location>
</feature>
<reference evidence="2 3" key="1">
    <citation type="submission" date="2022-03" db="EMBL/GenBank/DDBJ databases">
        <title>Novel taxa within the pig intestine.</title>
        <authorList>
            <person name="Wylensek D."/>
            <person name="Bishof K."/>
            <person name="Afrizal A."/>
            <person name="Clavel T."/>
        </authorList>
    </citation>
    <scope>NUCLEOTIDE SEQUENCE [LARGE SCALE GENOMIC DNA]</scope>
    <source>
        <strain evidence="2 3">CLA-KB-P66</strain>
    </source>
</reference>
<evidence type="ECO:0000313" key="3">
    <source>
        <dbReference type="Proteomes" id="UP001275932"/>
    </source>
</evidence>
<evidence type="ECO:0000256" key="1">
    <source>
        <dbReference type="SAM" id="SignalP"/>
    </source>
</evidence>
<comment type="caution">
    <text evidence="2">The sequence shown here is derived from an EMBL/GenBank/DDBJ whole genome shotgun (WGS) entry which is preliminary data.</text>
</comment>
<keyword evidence="3" id="KW-1185">Reference proteome</keyword>
<protein>
    <submittedName>
        <fullName evidence="2">Uncharacterized protein</fullName>
    </submittedName>
</protein>
<dbReference type="EMBL" id="JALBUT010000005">
    <property type="protein sequence ID" value="MDX8415602.1"/>
    <property type="molecule type" value="Genomic_DNA"/>
</dbReference>
<dbReference type="RefSeq" id="WP_370397049.1">
    <property type="nucleotide sequence ID" value="NZ_JALBUT010000005.1"/>
</dbReference>
<keyword evidence="1" id="KW-0732">Signal</keyword>
<accession>A0ABU4WJD6</accession>
<organism evidence="2 3">
    <name type="scientific">Intestinicryptomonas porci</name>
    <dbReference type="NCBI Taxonomy" id="2926320"/>
    <lineage>
        <taxon>Bacteria</taxon>
        <taxon>Pseudomonadati</taxon>
        <taxon>Verrucomicrobiota</taxon>
        <taxon>Opitutia</taxon>
        <taxon>Opitutales</taxon>
        <taxon>Intestinicryptomonaceae</taxon>
        <taxon>Intestinicryptomonas</taxon>
    </lineage>
</organism>
<evidence type="ECO:0000313" key="2">
    <source>
        <dbReference type="EMBL" id="MDX8415602.1"/>
    </source>
</evidence>
<dbReference type="Proteomes" id="UP001275932">
    <property type="component" value="Unassembled WGS sequence"/>
</dbReference>
<sequence length="214" mass="23794">MKIKKLLMFAAAFLQVFAYADFSAQDLMEKSAQKVDILKKIAEANEVWIAEKSELEARLAARRSLNARIKHYIAEAKAESEKSQAAASEILASIEKFKKFEIDLEKSLADLTKSFWKKSQKLPAFYVLKGAPESGGTFKDVYSFAEAAIEARIFALKSSRELSAREIDGEEAVFIGICAALKKSECAEVSEIIDILNGRSPHKIIPISVERKGK</sequence>
<proteinExistence type="predicted"/>
<feature type="signal peptide" evidence="1">
    <location>
        <begin position="1"/>
        <end position="20"/>
    </location>
</feature>